<dbReference type="InterPro" id="IPR023346">
    <property type="entry name" value="Lysozyme-like_dom_sf"/>
</dbReference>
<accession>A0A5S4TFM7</accession>
<evidence type="ECO:0000256" key="13">
    <source>
        <dbReference type="ARBA" id="ARBA00023316"/>
    </source>
</evidence>
<evidence type="ECO:0000313" key="19">
    <source>
        <dbReference type="Proteomes" id="UP000325300"/>
    </source>
</evidence>
<evidence type="ECO:0000256" key="4">
    <source>
        <dbReference type="ARBA" id="ARBA00022676"/>
    </source>
</evidence>
<keyword evidence="8" id="KW-0133">Cell shape</keyword>
<evidence type="ECO:0000256" key="15">
    <source>
        <dbReference type="ARBA" id="ARBA00049902"/>
    </source>
</evidence>
<organism evidence="18 19">
    <name type="scientific">Streptococcus pyogenes</name>
    <dbReference type="NCBI Taxonomy" id="1314"/>
    <lineage>
        <taxon>Bacteria</taxon>
        <taxon>Bacillati</taxon>
        <taxon>Bacillota</taxon>
        <taxon>Bacilli</taxon>
        <taxon>Lactobacillales</taxon>
        <taxon>Streptococcaceae</taxon>
        <taxon>Streptococcus</taxon>
    </lineage>
</organism>
<dbReference type="EMBL" id="SJLI01000005">
    <property type="protein sequence ID" value="TYK94558.1"/>
    <property type="molecule type" value="Genomic_DNA"/>
</dbReference>
<dbReference type="SUPFAM" id="SSF56601">
    <property type="entry name" value="beta-lactamase/transpeptidase-like"/>
    <property type="match status" value="1"/>
</dbReference>
<sequence length="770" mass="84501">MRYFMVKWNTKQKRISHQRLGLLDLGPVLLRTLRLLSNFFYIVIFLFGMMGFGMAFGYLASQIESVKVPSKESLVKQVESLTMISQMNYSDNSLISTLDTDLLRTPVANDAISENIKKAIVSTEDEHFQEHKGVVPKAVFRATLASVLGFGEASGGSTLTQQLVKQQVLGDDPTFKRKSKEIVYALALERYMSKDNILCDYLNVSPFGRNNKGQNIAGVEEAARGIFGVSAKDLTVPQAAFLAGLPQSPIVYSPYLSTGQLKSEKDMAYGIKRQQNVLYNMYRTGVLSEKEYEDYKAYPIQKDFIQPGSAIVNNHDYLYYTVLADAKKAMYSYLIKRDKVSSRDLKNDETKAAYEERALTELQQGGYTITTTINKPIYNAMQTAAAQFGGLLDDGTGTVQMGNVLTDNATGAVLGFVGGRDYALNQNNHAFNTVRSPGSSIKPIIAYGPAIDQGLMGSASVLSNYPTTYSSGQKIMHADSEGTAMMPLQEALNTSWNIPAFWTQKLLREKGVDVENYMTKMGYKIADYSIESLPLGGGIEVSVAQQTNAYQMLSNNGLYQKQYIVDKITASDGTVVYKHENKPIRIFSAATATILQELLRGPITSGATTTFKNRLAAINPWLANADWIGKTGTTENYTDVWLVLSTPKVTLGGWAGHDDNTSLAPLTGYNNNSNYLAYLANAINQADPNVIGVGQRFNLDPGVIKANVLKSTGLQPGTVNVNGHTFSVGGEMTTSLWSQKGPGAMTYRFAIGGTDADYQKAWGNFGFRKN</sequence>
<evidence type="ECO:0000259" key="17">
    <source>
        <dbReference type="Pfam" id="PF00912"/>
    </source>
</evidence>
<comment type="catalytic activity">
    <reaction evidence="15">
        <text>[GlcNAc-(1-&gt;4)-Mur2Ac(oyl-L-Ala-gamma-D-Glu-L-Lys-D-Ala-D-Ala)](n)-di-trans,octa-cis-undecaprenyl diphosphate + beta-D-GlcNAc-(1-&gt;4)-Mur2Ac(oyl-L-Ala-gamma-D-Glu-L-Lys-D-Ala-D-Ala)-di-trans,octa-cis-undecaprenyl diphosphate = [GlcNAc-(1-&gt;4)-Mur2Ac(oyl-L-Ala-gamma-D-Glu-L-Lys-D-Ala-D-Ala)](n+1)-di-trans,octa-cis-undecaprenyl diphosphate + di-trans,octa-cis-undecaprenyl diphosphate + H(+)</text>
        <dbReference type="Rhea" id="RHEA:23708"/>
        <dbReference type="Rhea" id="RHEA-COMP:9602"/>
        <dbReference type="Rhea" id="RHEA-COMP:9603"/>
        <dbReference type="ChEBI" id="CHEBI:15378"/>
        <dbReference type="ChEBI" id="CHEBI:58405"/>
        <dbReference type="ChEBI" id="CHEBI:60033"/>
        <dbReference type="ChEBI" id="CHEBI:78435"/>
        <dbReference type="EC" id="2.4.99.28"/>
    </reaction>
</comment>
<dbReference type="InterPro" id="IPR050396">
    <property type="entry name" value="Glycosyltr_51/Transpeptidase"/>
</dbReference>
<evidence type="ECO:0000256" key="12">
    <source>
        <dbReference type="ARBA" id="ARBA00023268"/>
    </source>
</evidence>
<keyword evidence="4" id="KW-0328">Glycosyltransferase</keyword>
<dbReference type="Proteomes" id="UP000325300">
    <property type="component" value="Unassembled WGS sequence"/>
</dbReference>
<dbReference type="GO" id="GO:0009002">
    <property type="term" value="F:serine-type D-Ala-D-Ala carboxypeptidase activity"/>
    <property type="evidence" value="ECO:0007669"/>
    <property type="project" value="UniProtKB-EC"/>
</dbReference>
<dbReference type="GO" id="GO:0009252">
    <property type="term" value="P:peptidoglycan biosynthetic process"/>
    <property type="evidence" value="ECO:0007669"/>
    <property type="project" value="UniProtKB-KW"/>
</dbReference>
<keyword evidence="10" id="KW-1133">Transmembrane helix</keyword>
<dbReference type="RefSeq" id="WP_080262854.1">
    <property type="nucleotide sequence ID" value="NZ_SJLI01000005.1"/>
</dbReference>
<keyword evidence="7" id="KW-0378">Hydrolase</keyword>
<feature type="domain" description="Glycosyl transferase family 51" evidence="17">
    <location>
        <begin position="93"/>
        <end position="278"/>
    </location>
</feature>
<dbReference type="InterPro" id="IPR012338">
    <property type="entry name" value="Beta-lactam/transpept-like"/>
</dbReference>
<dbReference type="Gene3D" id="1.10.3810.10">
    <property type="entry name" value="Biosynthetic peptidoglycan transglycosylase-like"/>
    <property type="match status" value="1"/>
</dbReference>
<dbReference type="GO" id="GO:0006508">
    <property type="term" value="P:proteolysis"/>
    <property type="evidence" value="ECO:0007669"/>
    <property type="project" value="UniProtKB-KW"/>
</dbReference>
<dbReference type="Pfam" id="PF00905">
    <property type="entry name" value="Transpeptidase"/>
    <property type="match status" value="1"/>
</dbReference>
<dbReference type="InterPro" id="IPR001264">
    <property type="entry name" value="Glyco_trans_51"/>
</dbReference>
<evidence type="ECO:0000256" key="11">
    <source>
        <dbReference type="ARBA" id="ARBA00023136"/>
    </source>
</evidence>
<comment type="caution">
    <text evidence="18">The sequence shown here is derived from an EMBL/GenBank/DDBJ whole genome shotgun (WGS) entry which is preliminary data.</text>
</comment>
<dbReference type="GO" id="GO:0008955">
    <property type="term" value="F:peptidoglycan glycosyltransferase activity"/>
    <property type="evidence" value="ECO:0007669"/>
    <property type="project" value="UniProtKB-EC"/>
</dbReference>
<keyword evidence="11" id="KW-0472">Membrane</keyword>
<dbReference type="SUPFAM" id="SSF53955">
    <property type="entry name" value="Lysozyme-like"/>
    <property type="match status" value="1"/>
</dbReference>
<dbReference type="GO" id="GO:0008360">
    <property type="term" value="P:regulation of cell shape"/>
    <property type="evidence" value="ECO:0007669"/>
    <property type="project" value="UniProtKB-KW"/>
</dbReference>
<keyword evidence="1" id="KW-1003">Cell membrane</keyword>
<keyword evidence="13" id="KW-0961">Cell wall biogenesis/degradation</keyword>
<evidence type="ECO:0000259" key="16">
    <source>
        <dbReference type="Pfam" id="PF00905"/>
    </source>
</evidence>
<keyword evidence="3" id="KW-0645">Protease</keyword>
<evidence type="ECO:0000256" key="7">
    <source>
        <dbReference type="ARBA" id="ARBA00022801"/>
    </source>
</evidence>
<evidence type="ECO:0000256" key="6">
    <source>
        <dbReference type="ARBA" id="ARBA00022692"/>
    </source>
</evidence>
<dbReference type="Gene3D" id="3.40.50.12800">
    <property type="match status" value="1"/>
</dbReference>
<keyword evidence="9" id="KW-0573">Peptidoglycan synthesis</keyword>
<dbReference type="AlphaFoldDB" id="A0A5S4TFM7"/>
<evidence type="ECO:0000256" key="14">
    <source>
        <dbReference type="ARBA" id="ARBA00034000"/>
    </source>
</evidence>
<evidence type="ECO:0000256" key="10">
    <source>
        <dbReference type="ARBA" id="ARBA00022989"/>
    </source>
</evidence>
<dbReference type="PANTHER" id="PTHR32282:SF32">
    <property type="entry name" value="PENICILLIN-BINDING PROTEIN 2A"/>
    <property type="match status" value="1"/>
</dbReference>
<evidence type="ECO:0000256" key="1">
    <source>
        <dbReference type="ARBA" id="ARBA00022475"/>
    </source>
</evidence>
<dbReference type="GO" id="GO:0071555">
    <property type="term" value="P:cell wall organization"/>
    <property type="evidence" value="ECO:0007669"/>
    <property type="project" value="UniProtKB-KW"/>
</dbReference>
<name>A0A5S4TFM7_STRPY</name>
<evidence type="ECO:0000256" key="3">
    <source>
        <dbReference type="ARBA" id="ARBA00022670"/>
    </source>
</evidence>
<dbReference type="GO" id="GO:0030288">
    <property type="term" value="C:outer membrane-bounded periplasmic space"/>
    <property type="evidence" value="ECO:0007669"/>
    <property type="project" value="TreeGrafter"/>
</dbReference>
<protein>
    <submittedName>
        <fullName evidence="18">Penicillin-binding protein</fullName>
    </submittedName>
</protein>
<dbReference type="Gene3D" id="3.40.710.10">
    <property type="entry name" value="DD-peptidase/beta-lactamase superfamily"/>
    <property type="match status" value="1"/>
</dbReference>
<dbReference type="NCBIfam" id="NF038274">
    <property type="entry name" value="strep_PBP1B"/>
    <property type="match status" value="1"/>
</dbReference>
<keyword evidence="12" id="KW-0511">Multifunctional enzyme</keyword>
<keyword evidence="6" id="KW-0812">Transmembrane</keyword>
<evidence type="ECO:0000256" key="8">
    <source>
        <dbReference type="ARBA" id="ARBA00022960"/>
    </source>
</evidence>
<dbReference type="GO" id="GO:0008658">
    <property type="term" value="F:penicillin binding"/>
    <property type="evidence" value="ECO:0007669"/>
    <property type="project" value="InterPro"/>
</dbReference>
<dbReference type="InterPro" id="IPR001460">
    <property type="entry name" value="PCN-bd_Tpept"/>
</dbReference>
<proteinExistence type="predicted"/>
<evidence type="ECO:0000313" key="18">
    <source>
        <dbReference type="EMBL" id="TYK94558.1"/>
    </source>
</evidence>
<keyword evidence="2" id="KW-0121">Carboxypeptidase</keyword>
<dbReference type="InterPro" id="IPR036950">
    <property type="entry name" value="PBP_transglycosylase"/>
</dbReference>
<gene>
    <name evidence="18" type="ORF">E0F67_06795</name>
</gene>
<reference evidence="18 19" key="1">
    <citation type="submission" date="2019-02" db="EMBL/GenBank/DDBJ databases">
        <title>Novel genomic isolates of S. pyogenes and S. dysgalactiae subsp. equisimilis associated to necrotising fasciitis (NSTI).</title>
        <authorList>
            <person name="Barrantes I."/>
        </authorList>
    </citation>
    <scope>NUCLEOTIDE SEQUENCE [LARGE SCALE GENOMIC DNA]</scope>
    <source>
        <strain evidence="18 19">SPY5003</strain>
    </source>
</reference>
<evidence type="ECO:0000256" key="9">
    <source>
        <dbReference type="ARBA" id="ARBA00022984"/>
    </source>
</evidence>
<keyword evidence="5" id="KW-0808">Transferase</keyword>
<evidence type="ECO:0000256" key="5">
    <source>
        <dbReference type="ARBA" id="ARBA00022679"/>
    </source>
</evidence>
<feature type="domain" description="Penicillin-binding protein transpeptidase" evidence="16">
    <location>
        <begin position="403"/>
        <end position="638"/>
    </location>
</feature>
<evidence type="ECO:0000256" key="2">
    <source>
        <dbReference type="ARBA" id="ARBA00022645"/>
    </source>
</evidence>
<dbReference type="PANTHER" id="PTHR32282">
    <property type="entry name" value="BINDING PROTEIN TRANSPEPTIDASE, PUTATIVE-RELATED"/>
    <property type="match status" value="1"/>
</dbReference>
<dbReference type="Pfam" id="PF00912">
    <property type="entry name" value="Transgly"/>
    <property type="match status" value="1"/>
</dbReference>
<comment type="catalytic activity">
    <reaction evidence="14">
        <text>Preferential cleavage: (Ac)2-L-Lys-D-Ala-|-D-Ala. Also transpeptidation of peptidyl-alanyl moieties that are N-acyl substituents of D-alanine.</text>
        <dbReference type="EC" id="3.4.16.4"/>
    </reaction>
</comment>